<dbReference type="EMBL" id="JAEUBE010000511">
    <property type="protein sequence ID" value="KAH3660002.1"/>
    <property type="molecule type" value="Genomic_DNA"/>
</dbReference>
<reference evidence="1" key="2">
    <citation type="submission" date="2021-01" db="EMBL/GenBank/DDBJ databases">
        <authorList>
            <person name="Schikora-Tamarit M.A."/>
        </authorList>
    </citation>
    <scope>NUCLEOTIDE SEQUENCE</scope>
    <source>
        <strain evidence="1">CBS6075</strain>
    </source>
</reference>
<dbReference type="Proteomes" id="UP000769157">
    <property type="component" value="Unassembled WGS sequence"/>
</dbReference>
<sequence>MTTASAASVPVYTTKFWYDLIDCCPIIAPPAVNPAKKSRPMTNASVAYRLPKSFVGDTAPQHAGVKLSAEELKNP</sequence>
<proteinExistence type="predicted"/>
<evidence type="ECO:0000313" key="1">
    <source>
        <dbReference type="EMBL" id="KAH3660002.1"/>
    </source>
</evidence>
<evidence type="ECO:0000313" key="2">
    <source>
        <dbReference type="Proteomes" id="UP000769157"/>
    </source>
</evidence>
<dbReference type="RefSeq" id="XP_046057713.1">
    <property type="nucleotide sequence ID" value="XM_046208578.1"/>
</dbReference>
<dbReference type="GeneID" id="70239171"/>
<accession>A0A9P8NUQ7</accession>
<gene>
    <name evidence="1" type="ORF">OGAPHI_007207</name>
</gene>
<reference evidence="1" key="1">
    <citation type="journal article" date="2021" name="Open Biol.">
        <title>Shared evolutionary footprints suggest mitochondrial oxidative damage underlies multiple complex I losses in fungi.</title>
        <authorList>
            <person name="Schikora-Tamarit M.A."/>
            <person name="Marcet-Houben M."/>
            <person name="Nosek J."/>
            <person name="Gabaldon T."/>
        </authorList>
    </citation>
    <scope>NUCLEOTIDE SEQUENCE</scope>
    <source>
        <strain evidence="1">CBS6075</strain>
    </source>
</reference>
<organism evidence="1 2">
    <name type="scientific">Ogataea philodendri</name>
    <dbReference type="NCBI Taxonomy" id="1378263"/>
    <lineage>
        <taxon>Eukaryota</taxon>
        <taxon>Fungi</taxon>
        <taxon>Dikarya</taxon>
        <taxon>Ascomycota</taxon>
        <taxon>Saccharomycotina</taxon>
        <taxon>Pichiomycetes</taxon>
        <taxon>Pichiales</taxon>
        <taxon>Pichiaceae</taxon>
        <taxon>Ogataea</taxon>
    </lineage>
</organism>
<comment type="caution">
    <text evidence="1">The sequence shown here is derived from an EMBL/GenBank/DDBJ whole genome shotgun (WGS) entry which is preliminary data.</text>
</comment>
<name>A0A9P8NUQ7_9ASCO</name>
<protein>
    <submittedName>
        <fullName evidence="1">Uncharacterized protein</fullName>
    </submittedName>
</protein>
<dbReference type="AlphaFoldDB" id="A0A9P8NUQ7"/>
<keyword evidence="2" id="KW-1185">Reference proteome</keyword>